<protein>
    <submittedName>
        <fullName evidence="7">Glyoxylase-like metal-dependent hydrolase (Beta-lactamase superfamily II)</fullName>
    </submittedName>
</protein>
<dbReference type="Gene3D" id="3.60.15.10">
    <property type="entry name" value="Ribonuclease Z/Hydroxyacylglutathione hydrolase-like"/>
    <property type="match status" value="1"/>
</dbReference>
<dbReference type="InterPro" id="IPR001279">
    <property type="entry name" value="Metallo-B-lactamas"/>
</dbReference>
<dbReference type="Pfam" id="PF00753">
    <property type="entry name" value="Lactamase_B"/>
    <property type="match status" value="1"/>
</dbReference>
<keyword evidence="2" id="KW-0479">Metal-binding</keyword>
<comment type="cofactor">
    <cofactor evidence="1">
        <name>Zn(2+)</name>
        <dbReference type="ChEBI" id="CHEBI:29105"/>
    </cofactor>
</comment>
<dbReference type="CDD" id="cd07737">
    <property type="entry name" value="YcbL-like_MBL-fold"/>
    <property type="match status" value="1"/>
</dbReference>
<comment type="caution">
    <text evidence="7">The sequence shown here is derived from an EMBL/GenBank/DDBJ whole genome shotgun (WGS) entry which is preliminary data.</text>
</comment>
<dbReference type="InterPro" id="IPR036866">
    <property type="entry name" value="RibonucZ/Hydroxyglut_hydro"/>
</dbReference>
<proteinExistence type="predicted"/>
<organism evidence="7 8">
    <name type="scientific">Nitrospirillum amazonense</name>
    <dbReference type="NCBI Taxonomy" id="28077"/>
    <lineage>
        <taxon>Bacteria</taxon>
        <taxon>Pseudomonadati</taxon>
        <taxon>Pseudomonadota</taxon>
        <taxon>Alphaproteobacteria</taxon>
        <taxon>Rhodospirillales</taxon>
        <taxon>Azospirillaceae</taxon>
        <taxon>Nitrospirillum</taxon>
    </lineage>
</organism>
<gene>
    <name evidence="7" type="ORF">FBZ90_112131</name>
</gene>
<dbReference type="AlphaFoldDB" id="A0A560GXA4"/>
<keyword evidence="3 7" id="KW-0378">Hydrolase</keyword>
<dbReference type="GO" id="GO:0016787">
    <property type="term" value="F:hydrolase activity"/>
    <property type="evidence" value="ECO:0007669"/>
    <property type="project" value="UniProtKB-KW"/>
</dbReference>
<dbReference type="Proteomes" id="UP000315751">
    <property type="component" value="Unassembled WGS sequence"/>
</dbReference>
<sequence length="238" mass="25573">MPDQTVPPASTAPGPSAPGMPPLKVAILPVTPFQQNCSILWCTATKRAAVVDPGDGVTQIEEFLARQGLTLERILVTHGHVDHAAAVADLTARTGVPVDGPQQEDKFWIDRLPEDGAKYGMLHAKPFTPTRWLGDGDTVAVGDLVLDVLHCPGHTPGHVVFIHQPSRLAIVGDVIFQGSIGRTDFPRGDHAALIRSIREKLFPLGDDITFLPGHGEPSTFGQERRTNPFVSDRAVARG</sequence>
<evidence type="ECO:0000259" key="6">
    <source>
        <dbReference type="SMART" id="SM00849"/>
    </source>
</evidence>
<accession>A0A560GXA4</accession>
<dbReference type="GO" id="GO:0046872">
    <property type="term" value="F:metal ion binding"/>
    <property type="evidence" value="ECO:0007669"/>
    <property type="project" value="UniProtKB-KW"/>
</dbReference>
<reference evidence="7 8" key="1">
    <citation type="submission" date="2019-06" db="EMBL/GenBank/DDBJ databases">
        <title>Genomic Encyclopedia of Type Strains, Phase IV (KMG-V): Genome sequencing to study the core and pangenomes of soil and plant-associated prokaryotes.</title>
        <authorList>
            <person name="Whitman W."/>
        </authorList>
    </citation>
    <scope>NUCLEOTIDE SEQUENCE [LARGE SCALE GENOMIC DNA]</scope>
    <source>
        <strain evidence="7 8">BR 11622</strain>
    </source>
</reference>
<evidence type="ECO:0000256" key="1">
    <source>
        <dbReference type="ARBA" id="ARBA00001947"/>
    </source>
</evidence>
<evidence type="ECO:0000313" key="8">
    <source>
        <dbReference type="Proteomes" id="UP000315751"/>
    </source>
</evidence>
<dbReference type="SUPFAM" id="SSF56281">
    <property type="entry name" value="Metallo-hydrolase/oxidoreductase"/>
    <property type="match status" value="1"/>
</dbReference>
<name>A0A560GXA4_9PROT</name>
<feature type="domain" description="Metallo-beta-lactamase" evidence="6">
    <location>
        <begin position="34"/>
        <end position="214"/>
    </location>
</feature>
<evidence type="ECO:0000313" key="7">
    <source>
        <dbReference type="EMBL" id="TWB38642.1"/>
    </source>
</evidence>
<evidence type="ECO:0000256" key="2">
    <source>
        <dbReference type="ARBA" id="ARBA00022723"/>
    </source>
</evidence>
<evidence type="ECO:0000256" key="3">
    <source>
        <dbReference type="ARBA" id="ARBA00022801"/>
    </source>
</evidence>
<dbReference type="SMART" id="SM00849">
    <property type="entry name" value="Lactamase_B"/>
    <property type="match status" value="1"/>
</dbReference>
<dbReference type="PANTHER" id="PTHR46233">
    <property type="entry name" value="HYDROXYACYLGLUTATHIONE HYDROLASE GLOC"/>
    <property type="match status" value="1"/>
</dbReference>
<keyword evidence="4" id="KW-0862">Zinc</keyword>
<dbReference type="RefSeq" id="WP_276509108.1">
    <property type="nucleotide sequence ID" value="NZ_VITR01000012.1"/>
</dbReference>
<dbReference type="EMBL" id="VITR01000012">
    <property type="protein sequence ID" value="TWB38642.1"/>
    <property type="molecule type" value="Genomic_DNA"/>
</dbReference>
<dbReference type="InterPro" id="IPR051453">
    <property type="entry name" value="MBL_Glyoxalase_II"/>
</dbReference>
<feature type="region of interest" description="Disordered" evidence="5">
    <location>
        <begin position="215"/>
        <end position="238"/>
    </location>
</feature>
<evidence type="ECO:0000256" key="5">
    <source>
        <dbReference type="SAM" id="MobiDB-lite"/>
    </source>
</evidence>
<dbReference type="PANTHER" id="PTHR46233:SF3">
    <property type="entry name" value="HYDROXYACYLGLUTATHIONE HYDROLASE GLOC"/>
    <property type="match status" value="1"/>
</dbReference>
<evidence type="ECO:0000256" key="4">
    <source>
        <dbReference type="ARBA" id="ARBA00022833"/>
    </source>
</evidence>
<keyword evidence="8" id="KW-1185">Reference proteome</keyword>